<keyword evidence="2" id="KW-0539">Nucleus</keyword>
<sequence length="168" mass="18776">MASISGPSKSFRKRRISASTEEKAFNSKRKKTATNRSMIIGFIKGTEGPTLIRCSTCKQGLYSVLPYEGHPNNSIEEFLALTDERLSVFTGKEEFNNNLDQFPTHKITNFSVYDNQGHLCAFDSGLIETDVLLRFSGYIKKIDDEDPSPDNGVAAHDLGPIVEWYNSC</sequence>
<dbReference type="Proteomes" id="UP001566132">
    <property type="component" value="Unassembled WGS sequence"/>
</dbReference>
<name>A0ABD1E652_HYPHA</name>
<protein>
    <recommendedName>
        <fullName evidence="3">RFTS domain-containing protein</fullName>
    </recommendedName>
</protein>
<accession>A0ABD1E652</accession>
<dbReference type="AlphaFoldDB" id="A0ABD1E652"/>
<feature type="domain" description="RFTS" evidence="3">
    <location>
        <begin position="102"/>
        <end position="165"/>
    </location>
</feature>
<keyword evidence="5" id="KW-1185">Reference proteome</keyword>
<organism evidence="4 5">
    <name type="scientific">Hypothenemus hampei</name>
    <name type="common">Coffee berry borer</name>
    <dbReference type="NCBI Taxonomy" id="57062"/>
    <lineage>
        <taxon>Eukaryota</taxon>
        <taxon>Metazoa</taxon>
        <taxon>Ecdysozoa</taxon>
        <taxon>Arthropoda</taxon>
        <taxon>Hexapoda</taxon>
        <taxon>Insecta</taxon>
        <taxon>Pterygota</taxon>
        <taxon>Neoptera</taxon>
        <taxon>Endopterygota</taxon>
        <taxon>Coleoptera</taxon>
        <taxon>Polyphaga</taxon>
        <taxon>Cucujiformia</taxon>
        <taxon>Curculionidae</taxon>
        <taxon>Scolytinae</taxon>
        <taxon>Hypothenemus</taxon>
    </lineage>
</organism>
<evidence type="ECO:0000256" key="2">
    <source>
        <dbReference type="ARBA" id="ARBA00023242"/>
    </source>
</evidence>
<proteinExistence type="predicted"/>
<dbReference type="InterPro" id="IPR022702">
    <property type="entry name" value="Cytosine_MeTrfase1_RFD"/>
</dbReference>
<evidence type="ECO:0000256" key="1">
    <source>
        <dbReference type="ARBA" id="ARBA00004123"/>
    </source>
</evidence>
<comment type="subcellular location">
    <subcellularLocation>
        <location evidence="1">Nucleus</location>
    </subcellularLocation>
</comment>
<reference evidence="4 5" key="1">
    <citation type="submission" date="2024-05" db="EMBL/GenBank/DDBJ databases">
        <title>Genetic variation in Jamaican populations of the coffee berry borer (Hypothenemus hampei).</title>
        <authorList>
            <person name="Errbii M."/>
            <person name="Myrie A."/>
        </authorList>
    </citation>
    <scope>NUCLEOTIDE SEQUENCE [LARGE SCALE GENOMIC DNA]</scope>
    <source>
        <strain evidence="4">JA-Hopewell-2020-01-JO</strain>
        <tissue evidence="4">Whole body</tissue>
    </source>
</reference>
<dbReference type="GO" id="GO:0005634">
    <property type="term" value="C:nucleus"/>
    <property type="evidence" value="ECO:0007669"/>
    <property type="project" value="UniProtKB-SubCell"/>
</dbReference>
<evidence type="ECO:0000313" key="4">
    <source>
        <dbReference type="EMBL" id="KAL1490161.1"/>
    </source>
</evidence>
<dbReference type="Pfam" id="PF12047">
    <property type="entry name" value="DNMT1-RFD"/>
    <property type="match status" value="1"/>
</dbReference>
<comment type="caution">
    <text evidence="4">The sequence shown here is derived from an EMBL/GenBank/DDBJ whole genome shotgun (WGS) entry which is preliminary data.</text>
</comment>
<dbReference type="EMBL" id="JBDJPC010000010">
    <property type="protein sequence ID" value="KAL1490161.1"/>
    <property type="molecule type" value="Genomic_DNA"/>
</dbReference>
<gene>
    <name evidence="4" type="ORF">ABEB36_012900</name>
</gene>
<evidence type="ECO:0000313" key="5">
    <source>
        <dbReference type="Proteomes" id="UP001566132"/>
    </source>
</evidence>
<evidence type="ECO:0000259" key="3">
    <source>
        <dbReference type="Pfam" id="PF12047"/>
    </source>
</evidence>